<gene>
    <name evidence="1" type="ORF">Ocin01_15936</name>
</gene>
<keyword evidence="2" id="KW-1185">Reference proteome</keyword>
<accession>A0A1D2MCL7</accession>
<dbReference type="Proteomes" id="UP000094527">
    <property type="component" value="Unassembled WGS sequence"/>
</dbReference>
<reference evidence="1 2" key="1">
    <citation type="journal article" date="2016" name="Genome Biol. Evol.">
        <title>Gene Family Evolution Reflects Adaptation to Soil Environmental Stressors in the Genome of the Collembolan Orchesella cincta.</title>
        <authorList>
            <person name="Faddeeva-Vakhrusheva A."/>
            <person name="Derks M.F."/>
            <person name="Anvar S.Y."/>
            <person name="Agamennone V."/>
            <person name="Suring W."/>
            <person name="Smit S."/>
            <person name="van Straalen N.M."/>
            <person name="Roelofs D."/>
        </authorList>
    </citation>
    <scope>NUCLEOTIDE SEQUENCE [LARGE SCALE GENOMIC DNA]</scope>
    <source>
        <tissue evidence="1">Mixed pool</tissue>
    </source>
</reference>
<organism evidence="1 2">
    <name type="scientific">Orchesella cincta</name>
    <name type="common">Springtail</name>
    <name type="synonym">Podura cincta</name>
    <dbReference type="NCBI Taxonomy" id="48709"/>
    <lineage>
        <taxon>Eukaryota</taxon>
        <taxon>Metazoa</taxon>
        <taxon>Ecdysozoa</taxon>
        <taxon>Arthropoda</taxon>
        <taxon>Hexapoda</taxon>
        <taxon>Collembola</taxon>
        <taxon>Entomobryomorpha</taxon>
        <taxon>Entomobryoidea</taxon>
        <taxon>Orchesellidae</taxon>
        <taxon>Orchesellinae</taxon>
        <taxon>Orchesella</taxon>
    </lineage>
</organism>
<dbReference type="OMA" id="HAWTSER"/>
<comment type="caution">
    <text evidence="1">The sequence shown here is derived from an EMBL/GenBank/DDBJ whole genome shotgun (WGS) entry which is preliminary data.</text>
</comment>
<protein>
    <submittedName>
        <fullName evidence="1">Uncharacterized protein</fullName>
    </submittedName>
</protein>
<dbReference type="AlphaFoldDB" id="A0A1D2MCL7"/>
<evidence type="ECO:0000313" key="1">
    <source>
        <dbReference type="EMBL" id="ODM90747.1"/>
    </source>
</evidence>
<dbReference type="OrthoDB" id="8275718at2759"/>
<proteinExistence type="predicted"/>
<dbReference type="EMBL" id="LJIJ01001809">
    <property type="protein sequence ID" value="ODM90747.1"/>
    <property type="molecule type" value="Genomic_DNA"/>
</dbReference>
<sequence length="219" mass="25012">MGRKKKGQVAKSTGAPHSYLKILAIFKCTGETCGKVWKSVHGWEREEEIYCEFCEKEAKVIDVKDEMLTLDNYECSCGTKWQSILDEKKPKQECYCGKMVAPSGNQERYGRHYTFRCTKKGCEVEWEDFSIEKQRGQRCGFPMCGNEGKIIGMQPLPSQSFQKRRPQSAEGSHRADCCDMCMDIIAQGKGRTCMSYRKVTCKLENNVEGNVSEKIIHVE</sequence>
<name>A0A1D2MCL7_ORCCI</name>
<evidence type="ECO:0000313" key="2">
    <source>
        <dbReference type="Proteomes" id="UP000094527"/>
    </source>
</evidence>